<dbReference type="InterPro" id="IPR011990">
    <property type="entry name" value="TPR-like_helical_dom_sf"/>
</dbReference>
<dbReference type="NCBIfam" id="TIGR00756">
    <property type="entry name" value="PPR"/>
    <property type="match status" value="2"/>
</dbReference>
<proteinExistence type="predicted"/>
<dbReference type="Pfam" id="PF13041">
    <property type="entry name" value="PPR_2"/>
    <property type="match status" value="1"/>
</dbReference>
<dbReference type="GO" id="GO:0003729">
    <property type="term" value="F:mRNA binding"/>
    <property type="evidence" value="ECO:0007669"/>
    <property type="project" value="TreeGrafter"/>
</dbReference>
<comment type="caution">
    <text evidence="3">The sequence shown here is derived from an EMBL/GenBank/DDBJ whole genome shotgun (WGS) entry which is preliminary data.</text>
</comment>
<evidence type="ECO:0000313" key="3">
    <source>
        <dbReference type="EMBL" id="KAL0288122.1"/>
    </source>
</evidence>
<accession>A0AAW2J130</accession>
<evidence type="ECO:0000256" key="2">
    <source>
        <dbReference type="PROSITE-ProRule" id="PRU00708"/>
    </source>
</evidence>
<dbReference type="PANTHER" id="PTHR47932">
    <property type="entry name" value="ATPASE EXPRESSION PROTEIN 3"/>
    <property type="match status" value="1"/>
</dbReference>
<feature type="repeat" description="PPR" evidence="2">
    <location>
        <begin position="10"/>
        <end position="40"/>
    </location>
</feature>
<reference evidence="3" key="1">
    <citation type="submission" date="2020-06" db="EMBL/GenBank/DDBJ databases">
        <authorList>
            <person name="Li T."/>
            <person name="Hu X."/>
            <person name="Zhang T."/>
            <person name="Song X."/>
            <person name="Zhang H."/>
            <person name="Dai N."/>
            <person name="Sheng W."/>
            <person name="Hou X."/>
            <person name="Wei L."/>
        </authorList>
    </citation>
    <scope>NUCLEOTIDE SEQUENCE</scope>
    <source>
        <strain evidence="3">KEN8</strain>
        <tissue evidence="3">Leaf</tissue>
    </source>
</reference>
<dbReference type="PROSITE" id="PS51375">
    <property type="entry name" value="PPR"/>
    <property type="match status" value="1"/>
</dbReference>
<dbReference type="Pfam" id="PF12854">
    <property type="entry name" value="PPR_1"/>
    <property type="match status" value="1"/>
</dbReference>
<sequence>MEKSKMSCPNLITYSTLIDGLCGSGRLEAAIDLFEEMDGRLEEAKEIFDEMKGAGLKPDTVIYTTLINSLCRVAELMKLLNCLKR</sequence>
<keyword evidence="1" id="KW-0677">Repeat</keyword>
<evidence type="ECO:0000256" key="1">
    <source>
        <dbReference type="ARBA" id="ARBA00022737"/>
    </source>
</evidence>
<dbReference type="Gene3D" id="1.25.40.10">
    <property type="entry name" value="Tetratricopeptide repeat domain"/>
    <property type="match status" value="2"/>
</dbReference>
<protein>
    <recommendedName>
        <fullName evidence="4">Pentatricopeptide repeat-containing protein</fullName>
    </recommendedName>
</protein>
<name>A0AAW2J130_9LAMI</name>
<evidence type="ECO:0008006" key="4">
    <source>
        <dbReference type="Google" id="ProtNLM"/>
    </source>
</evidence>
<dbReference type="AlphaFoldDB" id="A0AAW2J130"/>
<dbReference type="EMBL" id="JACGWM010001766">
    <property type="protein sequence ID" value="KAL0288122.1"/>
    <property type="molecule type" value="Genomic_DNA"/>
</dbReference>
<organism evidence="3">
    <name type="scientific">Sesamum calycinum</name>
    <dbReference type="NCBI Taxonomy" id="2727403"/>
    <lineage>
        <taxon>Eukaryota</taxon>
        <taxon>Viridiplantae</taxon>
        <taxon>Streptophyta</taxon>
        <taxon>Embryophyta</taxon>
        <taxon>Tracheophyta</taxon>
        <taxon>Spermatophyta</taxon>
        <taxon>Magnoliopsida</taxon>
        <taxon>eudicotyledons</taxon>
        <taxon>Gunneridae</taxon>
        <taxon>Pentapetalae</taxon>
        <taxon>asterids</taxon>
        <taxon>lamiids</taxon>
        <taxon>Lamiales</taxon>
        <taxon>Pedaliaceae</taxon>
        <taxon>Sesamum</taxon>
    </lineage>
</organism>
<dbReference type="InterPro" id="IPR002885">
    <property type="entry name" value="PPR_rpt"/>
</dbReference>
<gene>
    <name evidence="3" type="ORF">Scaly_2741400</name>
</gene>
<dbReference type="PANTHER" id="PTHR47932:SF63">
    <property type="entry name" value="OS08G0290000 PROTEIN"/>
    <property type="match status" value="1"/>
</dbReference>
<reference evidence="3" key="2">
    <citation type="journal article" date="2024" name="Plant">
        <title>Genomic evolution and insights into agronomic trait innovations of Sesamum species.</title>
        <authorList>
            <person name="Miao H."/>
            <person name="Wang L."/>
            <person name="Qu L."/>
            <person name="Liu H."/>
            <person name="Sun Y."/>
            <person name="Le M."/>
            <person name="Wang Q."/>
            <person name="Wei S."/>
            <person name="Zheng Y."/>
            <person name="Lin W."/>
            <person name="Duan Y."/>
            <person name="Cao H."/>
            <person name="Xiong S."/>
            <person name="Wang X."/>
            <person name="Wei L."/>
            <person name="Li C."/>
            <person name="Ma Q."/>
            <person name="Ju M."/>
            <person name="Zhao R."/>
            <person name="Li G."/>
            <person name="Mu C."/>
            <person name="Tian Q."/>
            <person name="Mei H."/>
            <person name="Zhang T."/>
            <person name="Gao T."/>
            <person name="Zhang H."/>
        </authorList>
    </citation>
    <scope>NUCLEOTIDE SEQUENCE</scope>
    <source>
        <strain evidence="3">KEN8</strain>
    </source>
</reference>